<organism evidence="1">
    <name type="scientific">Anguilla anguilla</name>
    <name type="common">European freshwater eel</name>
    <name type="synonym">Muraena anguilla</name>
    <dbReference type="NCBI Taxonomy" id="7936"/>
    <lineage>
        <taxon>Eukaryota</taxon>
        <taxon>Metazoa</taxon>
        <taxon>Chordata</taxon>
        <taxon>Craniata</taxon>
        <taxon>Vertebrata</taxon>
        <taxon>Euteleostomi</taxon>
        <taxon>Actinopterygii</taxon>
        <taxon>Neopterygii</taxon>
        <taxon>Teleostei</taxon>
        <taxon>Anguilliformes</taxon>
        <taxon>Anguillidae</taxon>
        <taxon>Anguilla</taxon>
    </lineage>
</organism>
<sequence>MWHLCFINYYTHSLQHVNATTVTPQFHMVDLKSY</sequence>
<protein>
    <submittedName>
        <fullName evidence="1">Uncharacterized protein</fullName>
    </submittedName>
</protein>
<proteinExistence type="predicted"/>
<dbReference type="EMBL" id="GBXM01001834">
    <property type="protein sequence ID" value="JAI06744.1"/>
    <property type="molecule type" value="Transcribed_RNA"/>
</dbReference>
<reference evidence="1" key="2">
    <citation type="journal article" date="2015" name="Fish Shellfish Immunol.">
        <title>Early steps in the European eel (Anguilla anguilla)-Vibrio vulnificus interaction in the gills: Role of the RtxA13 toxin.</title>
        <authorList>
            <person name="Callol A."/>
            <person name="Pajuelo D."/>
            <person name="Ebbesson L."/>
            <person name="Teles M."/>
            <person name="MacKenzie S."/>
            <person name="Amaro C."/>
        </authorList>
    </citation>
    <scope>NUCLEOTIDE SEQUENCE</scope>
</reference>
<dbReference type="AlphaFoldDB" id="A0A0E9XYI7"/>
<accession>A0A0E9XYI7</accession>
<evidence type="ECO:0000313" key="1">
    <source>
        <dbReference type="EMBL" id="JAI06744.1"/>
    </source>
</evidence>
<reference evidence="1" key="1">
    <citation type="submission" date="2014-11" db="EMBL/GenBank/DDBJ databases">
        <authorList>
            <person name="Amaro Gonzalez C."/>
        </authorList>
    </citation>
    <scope>NUCLEOTIDE SEQUENCE</scope>
</reference>
<name>A0A0E9XYI7_ANGAN</name>